<accession>A0ABV7SKA6</accession>
<keyword evidence="10" id="KW-1185">Reference proteome</keyword>
<organism evidence="9 10">
    <name type="scientific">Streptomyces yaanensis</name>
    <dbReference type="NCBI Taxonomy" id="1142239"/>
    <lineage>
        <taxon>Bacteria</taxon>
        <taxon>Bacillati</taxon>
        <taxon>Actinomycetota</taxon>
        <taxon>Actinomycetes</taxon>
        <taxon>Kitasatosporales</taxon>
        <taxon>Streptomycetaceae</taxon>
        <taxon>Streptomyces</taxon>
    </lineage>
</organism>
<evidence type="ECO:0000256" key="4">
    <source>
        <dbReference type="ARBA" id="ARBA00022801"/>
    </source>
</evidence>
<dbReference type="Proteomes" id="UP001595701">
    <property type="component" value="Unassembled WGS sequence"/>
</dbReference>
<evidence type="ECO:0000259" key="8">
    <source>
        <dbReference type="Pfam" id="PF13091"/>
    </source>
</evidence>
<dbReference type="SUPFAM" id="SSF56024">
    <property type="entry name" value="Phospholipase D/nuclease"/>
    <property type="match status" value="2"/>
</dbReference>
<feature type="chain" id="PRO_5046162905" description="phospholipase D" evidence="7">
    <location>
        <begin position="33"/>
        <end position="405"/>
    </location>
</feature>
<evidence type="ECO:0000256" key="1">
    <source>
        <dbReference type="ARBA" id="ARBA00000798"/>
    </source>
</evidence>
<dbReference type="InterPro" id="IPR025202">
    <property type="entry name" value="PLD-like_dom"/>
</dbReference>
<keyword evidence="5" id="KW-0442">Lipid degradation</keyword>
<dbReference type="EMBL" id="JBHRWR010000017">
    <property type="protein sequence ID" value="MFC3576611.1"/>
    <property type="molecule type" value="Genomic_DNA"/>
</dbReference>
<evidence type="ECO:0000313" key="9">
    <source>
        <dbReference type="EMBL" id="MFC3576611.1"/>
    </source>
</evidence>
<reference evidence="10" key="1">
    <citation type="journal article" date="2019" name="Int. J. Syst. Evol. Microbiol.">
        <title>The Global Catalogue of Microorganisms (GCM) 10K type strain sequencing project: providing services to taxonomists for standard genome sequencing and annotation.</title>
        <authorList>
            <consortium name="The Broad Institute Genomics Platform"/>
            <consortium name="The Broad Institute Genome Sequencing Center for Infectious Disease"/>
            <person name="Wu L."/>
            <person name="Ma J."/>
        </authorList>
    </citation>
    <scope>NUCLEOTIDE SEQUENCE [LARGE SCALE GENOMIC DNA]</scope>
    <source>
        <strain evidence="10">CGMCC 4.7035</strain>
    </source>
</reference>
<evidence type="ECO:0000256" key="3">
    <source>
        <dbReference type="ARBA" id="ARBA00012027"/>
    </source>
</evidence>
<dbReference type="PANTHER" id="PTHR43856:SF1">
    <property type="entry name" value="MITOCHONDRIAL CARDIOLIPIN HYDROLASE"/>
    <property type="match status" value="1"/>
</dbReference>
<dbReference type="RefSeq" id="WP_310776256.1">
    <property type="nucleotide sequence ID" value="NZ_JBHRWR010000017.1"/>
</dbReference>
<dbReference type="EC" id="3.1.4.4" evidence="3"/>
<feature type="signal peptide" evidence="7">
    <location>
        <begin position="1"/>
        <end position="32"/>
    </location>
</feature>
<evidence type="ECO:0000256" key="2">
    <source>
        <dbReference type="ARBA" id="ARBA00008664"/>
    </source>
</evidence>
<name>A0ABV7SKA6_9ACTN</name>
<dbReference type="Gene3D" id="3.30.870.10">
    <property type="entry name" value="Endonuclease Chain A"/>
    <property type="match status" value="2"/>
</dbReference>
<keyword evidence="6" id="KW-0443">Lipid metabolism</keyword>
<dbReference type="PANTHER" id="PTHR43856">
    <property type="entry name" value="CARDIOLIPIN HYDROLASE"/>
    <property type="match status" value="1"/>
</dbReference>
<keyword evidence="7" id="KW-0732">Signal</keyword>
<evidence type="ECO:0000256" key="5">
    <source>
        <dbReference type="ARBA" id="ARBA00022963"/>
    </source>
</evidence>
<protein>
    <recommendedName>
        <fullName evidence="3">phospholipase D</fullName>
        <ecNumber evidence="3">3.1.4.4</ecNumber>
    </recommendedName>
</protein>
<sequence>MHRFLRLRFTHLVSALAISLGAVVGLGTPSQAAALTNNVVFNNPNDATGKYAIENYLIGLINGTPAGETIRMSFYAFNSQAYYDALVNAYNRGVNIKIVADDYAPSSNVQKTTTDLAAVLGTDAAAKSYVLLCNGGCIEHNPSGGIINHNKFYLFTNTSGSSNVVVQSSANMISVTSGVNGGINAWNNALTVVDQPDIYQSYIDRFTAMKAAQMSGTASSVDYTTATGTNTTTGTSAKSYFFPQQDTSKDVVLDILNNIDCSTNGSVHLAMYDIKDTAVAQKLKSLDDAGCTVHVAYTDQGTSDDTTINALSACGPHNGVAIYKFDKTAPPAAMLHSKYLVVNADYLGTEQQIIWTGSLNYTTQSLHANDETLLKYSGTPEIYNSYESNFTTLEGLGTYSRAGTC</sequence>
<evidence type="ECO:0000256" key="7">
    <source>
        <dbReference type="SAM" id="SignalP"/>
    </source>
</evidence>
<comment type="caution">
    <text evidence="9">The sequence shown here is derived from an EMBL/GenBank/DDBJ whole genome shotgun (WGS) entry which is preliminary data.</text>
</comment>
<evidence type="ECO:0000313" key="10">
    <source>
        <dbReference type="Proteomes" id="UP001595701"/>
    </source>
</evidence>
<dbReference type="Pfam" id="PF13091">
    <property type="entry name" value="PLDc_2"/>
    <property type="match status" value="2"/>
</dbReference>
<comment type="catalytic activity">
    <reaction evidence="1">
        <text>a 1,2-diacyl-sn-glycero-3-phosphocholine + H2O = a 1,2-diacyl-sn-glycero-3-phosphate + choline + H(+)</text>
        <dbReference type="Rhea" id="RHEA:14445"/>
        <dbReference type="ChEBI" id="CHEBI:15354"/>
        <dbReference type="ChEBI" id="CHEBI:15377"/>
        <dbReference type="ChEBI" id="CHEBI:15378"/>
        <dbReference type="ChEBI" id="CHEBI:57643"/>
        <dbReference type="ChEBI" id="CHEBI:58608"/>
        <dbReference type="EC" id="3.1.4.4"/>
    </reaction>
</comment>
<dbReference type="InterPro" id="IPR051406">
    <property type="entry name" value="PLD_domain"/>
</dbReference>
<evidence type="ECO:0000256" key="6">
    <source>
        <dbReference type="ARBA" id="ARBA00023098"/>
    </source>
</evidence>
<feature type="domain" description="Phospholipase D-like" evidence="8">
    <location>
        <begin position="263"/>
        <end position="391"/>
    </location>
</feature>
<feature type="domain" description="Phospholipase D-like" evidence="8">
    <location>
        <begin position="66"/>
        <end position="208"/>
    </location>
</feature>
<keyword evidence="4" id="KW-0378">Hydrolase</keyword>
<comment type="similarity">
    <text evidence="2">Belongs to the phospholipase D family.</text>
</comment>
<gene>
    <name evidence="9" type="ORF">ACFOZ0_25675</name>
</gene>
<proteinExistence type="inferred from homology"/>